<evidence type="ECO:0000256" key="9">
    <source>
        <dbReference type="RuleBase" id="RU003814"/>
    </source>
</evidence>
<evidence type="ECO:0000256" key="2">
    <source>
        <dbReference type="ARBA" id="ARBA00007251"/>
    </source>
</evidence>
<comment type="similarity">
    <text evidence="2 9">Belongs to the eIF-2B alpha/beta/delta subunits family.</text>
</comment>
<evidence type="ECO:0000256" key="5">
    <source>
        <dbReference type="ARBA" id="ARBA00022917"/>
    </source>
</evidence>
<evidence type="ECO:0000256" key="3">
    <source>
        <dbReference type="ARBA" id="ARBA00022490"/>
    </source>
</evidence>
<comment type="subcellular location">
    <subcellularLocation>
        <location evidence="1">Cytoplasm</location>
        <location evidence="1">Cytosol</location>
    </subcellularLocation>
</comment>
<evidence type="ECO:0000256" key="6">
    <source>
        <dbReference type="ARBA" id="ARBA00044147"/>
    </source>
</evidence>
<dbReference type="InterPro" id="IPR042529">
    <property type="entry name" value="IF_2B-like_C"/>
</dbReference>
<evidence type="ECO:0000256" key="1">
    <source>
        <dbReference type="ARBA" id="ARBA00004514"/>
    </source>
</evidence>
<keyword evidence="3" id="KW-0963">Cytoplasm</keyword>
<comment type="subunit">
    <text evidence="8">Component of the translation initiation factor 2B (eIF2B) complex which is a heterodecamer of two sets of five different subunits: alpha, beta, gamma, delta and epsilon. Subunits alpha, beta and delta comprise a regulatory subcomplex and subunits epsilon and gamma comprise a catalytic subcomplex. Within the complex, the hexameric regulatory complex resides at the center, with the two heterodimeric catalytic subcomplexes bound on opposite sides.</text>
</comment>
<evidence type="ECO:0000256" key="7">
    <source>
        <dbReference type="ARBA" id="ARBA00044356"/>
    </source>
</evidence>
<dbReference type="PANTHER" id="PTHR10233:SF14">
    <property type="entry name" value="TRANSLATION INITIATION FACTOR EIF-2B SUBUNIT DELTA"/>
    <property type="match status" value="1"/>
</dbReference>
<feature type="compositionally biased region" description="Basic and acidic residues" evidence="10">
    <location>
        <begin position="1"/>
        <end position="34"/>
    </location>
</feature>
<evidence type="ECO:0000313" key="11">
    <source>
        <dbReference type="EnsemblMetazoa" id="CLYHEMP006751.1"/>
    </source>
</evidence>
<evidence type="ECO:0000313" key="12">
    <source>
        <dbReference type="Proteomes" id="UP000594262"/>
    </source>
</evidence>
<dbReference type="SUPFAM" id="SSF100950">
    <property type="entry name" value="NagB/RpiA/CoA transferase-like"/>
    <property type="match status" value="1"/>
</dbReference>
<dbReference type="Proteomes" id="UP000594262">
    <property type="component" value="Unplaced"/>
</dbReference>
<protein>
    <recommendedName>
        <fullName evidence="6">Translation initiation factor eIF2B subunit delta</fullName>
    </recommendedName>
    <alternativeName>
        <fullName evidence="7">eIF2B GDP-GTP exchange factor subunit delta</fullName>
    </alternativeName>
</protein>
<proteinExistence type="inferred from homology"/>
<evidence type="ECO:0000256" key="10">
    <source>
        <dbReference type="SAM" id="MobiDB-lite"/>
    </source>
</evidence>
<keyword evidence="12" id="KW-1185">Reference proteome</keyword>
<evidence type="ECO:0000256" key="4">
    <source>
        <dbReference type="ARBA" id="ARBA00022540"/>
    </source>
</evidence>
<organism evidence="11 12">
    <name type="scientific">Clytia hemisphaerica</name>
    <dbReference type="NCBI Taxonomy" id="252671"/>
    <lineage>
        <taxon>Eukaryota</taxon>
        <taxon>Metazoa</taxon>
        <taxon>Cnidaria</taxon>
        <taxon>Hydrozoa</taxon>
        <taxon>Hydroidolina</taxon>
        <taxon>Leptothecata</taxon>
        <taxon>Obeliida</taxon>
        <taxon>Clytiidae</taxon>
        <taxon>Clytia</taxon>
    </lineage>
</organism>
<dbReference type="Gene3D" id="3.40.50.10470">
    <property type="entry name" value="Translation initiation factor eif-2b, domain 2"/>
    <property type="match status" value="1"/>
</dbReference>
<dbReference type="OrthoDB" id="10254737at2759"/>
<keyword evidence="4" id="KW-0396">Initiation factor</keyword>
<dbReference type="InterPro" id="IPR000649">
    <property type="entry name" value="IF-2B-related"/>
</dbReference>
<keyword evidence="5" id="KW-0648">Protein biosynthesis</keyword>
<dbReference type="EnsemblMetazoa" id="CLYHEMT006751.1">
    <property type="protein sequence ID" value="CLYHEMP006751.1"/>
    <property type="gene ID" value="CLYHEMG006751"/>
</dbReference>
<dbReference type="Pfam" id="PF01008">
    <property type="entry name" value="IF-2B"/>
    <property type="match status" value="1"/>
</dbReference>
<feature type="region of interest" description="Disordered" evidence="10">
    <location>
        <begin position="1"/>
        <end position="139"/>
    </location>
</feature>
<dbReference type="PANTHER" id="PTHR10233">
    <property type="entry name" value="TRANSLATION INITIATION FACTOR EIF-2B"/>
    <property type="match status" value="1"/>
</dbReference>
<feature type="compositionally biased region" description="Basic and acidic residues" evidence="10">
    <location>
        <begin position="41"/>
        <end position="61"/>
    </location>
</feature>
<reference evidence="11" key="1">
    <citation type="submission" date="2021-01" db="UniProtKB">
        <authorList>
            <consortium name="EnsemblMetazoa"/>
        </authorList>
    </citation>
    <scope>IDENTIFICATION</scope>
</reference>
<dbReference type="RefSeq" id="XP_066931956.1">
    <property type="nucleotide sequence ID" value="XM_067075855.1"/>
</dbReference>
<feature type="compositionally biased region" description="Low complexity" evidence="10">
    <location>
        <begin position="103"/>
        <end position="121"/>
    </location>
</feature>
<dbReference type="InterPro" id="IPR037171">
    <property type="entry name" value="NagB/RpiA_transferase-like"/>
</dbReference>
<dbReference type="GO" id="GO:0005829">
    <property type="term" value="C:cytosol"/>
    <property type="evidence" value="ECO:0007669"/>
    <property type="project" value="UniProtKB-SubCell"/>
</dbReference>
<name>A0A7M5UZ37_9CNID</name>
<dbReference type="GeneID" id="136819614"/>
<sequence length="515" mass="57060">MADKAQLEVEKKAKAAAKAERKKQYEAQQAEKAKQQGGDAAGKKSKAELKAERRAKQEAQRAAKTTGDSAKSGKKSLGDNVGKKGQGDNLGKKKPLTEKQSEKSQQQESKIKKQPSSSSITKSHEQPRVSSNVQMDSEKVQKKITKTLAKQNVPQRSAAQKKVQMFAHLHQYEKDRSLTKNLSFSSCSIHPAIIKLGLQFAEGIITGSNARCISMLCALKMVIKDYSTPPQKELSRDLESKIKPCISFLTQCRNLSQSMGNAIKYLKHQITNLSPELPEAKAKEHLLESIDSFIQERIILADQQITNFAVQKIHDGNKILIYGFSSLIINILKDAKDSGKEFQVVVVDCRPDFPGRETLKRLEDAEIKCSYTLLNNISYIIKEVTTVFLGTHALLANGNVMAKAGTSMVAMVAKSNNVPVLVCCETYKFCERAQSDSFVFNELGDPDDLVSLHRPHSQDILTNWRDIKSLYLLNLVYDVTPSSFVDMVVTEIGMIPCTSVPVVLRVKNTNDGIAT</sequence>
<accession>A0A7M5UZ37</accession>
<evidence type="ECO:0000256" key="8">
    <source>
        <dbReference type="ARBA" id="ARBA00046432"/>
    </source>
</evidence>
<dbReference type="GO" id="GO:0003743">
    <property type="term" value="F:translation initiation factor activity"/>
    <property type="evidence" value="ECO:0007669"/>
    <property type="project" value="UniProtKB-KW"/>
</dbReference>
<dbReference type="AlphaFoldDB" id="A0A7M5UZ37"/>